<organism evidence="1 2">
    <name type="scientific">Shigella flexneri CCH060</name>
    <dbReference type="NCBI Taxonomy" id="754091"/>
    <lineage>
        <taxon>Bacteria</taxon>
        <taxon>Pseudomonadati</taxon>
        <taxon>Pseudomonadota</taxon>
        <taxon>Gammaproteobacteria</taxon>
        <taxon>Enterobacterales</taxon>
        <taxon>Enterobacteriaceae</taxon>
        <taxon>Shigella</taxon>
    </lineage>
</organism>
<name>A0A6N3QY22_SHIFL</name>
<reference evidence="1 2" key="1">
    <citation type="submission" date="2012-03" db="EMBL/GenBank/DDBJ databases">
        <authorList>
            <person name="Rasko D."/>
            <person name="Redman J."/>
            <person name="Daugherty S.C."/>
            <person name="Tallon L."/>
            <person name="Sadzewicz L."/>
            <person name="Jones K."/>
            <person name="Santana-Cruz I."/>
            <person name="Liu X."/>
        </authorList>
    </citation>
    <scope>NUCLEOTIDE SEQUENCE [LARGE SCALE GENOMIC DNA]</scope>
    <source>
        <strain evidence="1 2">CCH060</strain>
    </source>
</reference>
<evidence type="ECO:0000313" key="2">
    <source>
        <dbReference type="Proteomes" id="UP000005406"/>
    </source>
</evidence>
<evidence type="ECO:0000313" key="1">
    <source>
        <dbReference type="EMBL" id="EIQ05376.1"/>
    </source>
</evidence>
<accession>A0A6N3QY22</accession>
<proteinExistence type="predicted"/>
<gene>
    <name evidence="1" type="ORF">SFCCH060_4086</name>
</gene>
<comment type="caution">
    <text evidence="1">The sequence shown here is derived from an EMBL/GenBank/DDBJ whole genome shotgun (WGS) entry which is preliminary data.</text>
</comment>
<dbReference type="Proteomes" id="UP000005406">
    <property type="component" value="Unassembled WGS sequence"/>
</dbReference>
<dbReference type="AlphaFoldDB" id="A0A6N3QY22"/>
<protein>
    <submittedName>
        <fullName evidence="1">Uncharacterized protein</fullName>
    </submittedName>
</protein>
<dbReference type="EMBL" id="AKMW01000069">
    <property type="protein sequence ID" value="EIQ05376.1"/>
    <property type="molecule type" value="Genomic_DNA"/>
</dbReference>
<sequence length="38" mass="4280">MVAAVSCFFAFTLTPRLVRQAYYIHVYFTSATFLADSA</sequence>